<evidence type="ECO:0008006" key="3">
    <source>
        <dbReference type="Google" id="ProtNLM"/>
    </source>
</evidence>
<dbReference type="InParanoid" id="A0A369JRC8"/>
<dbReference type="OrthoDB" id="2915292at2759"/>
<organism evidence="1 2">
    <name type="scientific">Hypsizygus marmoreus</name>
    <name type="common">White beech mushroom</name>
    <name type="synonym">Agaricus marmoreus</name>
    <dbReference type="NCBI Taxonomy" id="39966"/>
    <lineage>
        <taxon>Eukaryota</taxon>
        <taxon>Fungi</taxon>
        <taxon>Dikarya</taxon>
        <taxon>Basidiomycota</taxon>
        <taxon>Agaricomycotina</taxon>
        <taxon>Agaricomycetes</taxon>
        <taxon>Agaricomycetidae</taxon>
        <taxon>Agaricales</taxon>
        <taxon>Tricholomatineae</taxon>
        <taxon>Lyophyllaceae</taxon>
        <taxon>Hypsizygus</taxon>
    </lineage>
</organism>
<sequence>MTTQLNHQIDHPYVAPHRIPPLPPELWIAIAEFFEPAELEKLIDVNRDFFELMINARYQTREAWVSDDCPEPSVTLIMNIAWRHAGYSARVRVLHIWSFTTWHAIGATQINTSYVKPIKRGKPRFLRAFGKIIGFKSIEAEPSNAVVAEPFIMPAKHRITQWYQLPTNSSTSTSHASHYSTYLCGQLWAPCSNLRSFYLDLSPYAIRDAGTLSLFVGKFWSYKTLAFALAKRALTSSIPVPSSCSLPLSTNDLSCTVKSLAIAIYGLLDLSLLCQNLGSYTTSDLIWPFSSSFSCRDRKPVPSMFVGVSLKGPKKLELGLNHPHWVHQQSRNTSKAFCQALTLLTIMEHRLSYQEVKMVINSLFTLSIRTLGLFTLNMGPDLFDLLARKCRSLNRLVLNIIDHVCLAEGP</sequence>
<dbReference type="AlphaFoldDB" id="A0A369JRC8"/>
<protein>
    <recommendedName>
        <fullName evidence="3">F-box domain-containing protein</fullName>
    </recommendedName>
</protein>
<name>A0A369JRC8_HYPMA</name>
<evidence type="ECO:0000313" key="1">
    <source>
        <dbReference type="EMBL" id="RDB21904.1"/>
    </source>
</evidence>
<gene>
    <name evidence="1" type="ORF">Hypma_010848</name>
</gene>
<dbReference type="EMBL" id="LUEZ02000053">
    <property type="protein sequence ID" value="RDB21904.1"/>
    <property type="molecule type" value="Genomic_DNA"/>
</dbReference>
<comment type="caution">
    <text evidence="1">The sequence shown here is derived from an EMBL/GenBank/DDBJ whole genome shotgun (WGS) entry which is preliminary data.</text>
</comment>
<accession>A0A369JRC8</accession>
<dbReference type="Proteomes" id="UP000076154">
    <property type="component" value="Unassembled WGS sequence"/>
</dbReference>
<evidence type="ECO:0000313" key="2">
    <source>
        <dbReference type="Proteomes" id="UP000076154"/>
    </source>
</evidence>
<reference evidence="1" key="1">
    <citation type="submission" date="2018-04" db="EMBL/GenBank/DDBJ databases">
        <title>Whole genome sequencing of Hypsizygus marmoreus.</title>
        <authorList>
            <person name="Choi I.-G."/>
            <person name="Min B."/>
            <person name="Kim J.-G."/>
            <person name="Kim S."/>
            <person name="Oh Y.-L."/>
            <person name="Kong W.-S."/>
            <person name="Park H."/>
            <person name="Jeong J."/>
            <person name="Song E.-S."/>
        </authorList>
    </citation>
    <scope>NUCLEOTIDE SEQUENCE [LARGE SCALE GENOMIC DNA]</scope>
    <source>
        <strain evidence="1">51987-8</strain>
    </source>
</reference>
<proteinExistence type="predicted"/>
<keyword evidence="2" id="KW-1185">Reference proteome</keyword>